<gene>
    <name evidence="1" type="ORF">S01H4_14954</name>
</gene>
<comment type="caution">
    <text evidence="1">The sequence shown here is derived from an EMBL/GenBank/DDBJ whole genome shotgun (WGS) entry which is preliminary data.</text>
</comment>
<dbReference type="SUPFAM" id="SSF81901">
    <property type="entry name" value="HCP-like"/>
    <property type="match status" value="1"/>
</dbReference>
<reference evidence="1" key="1">
    <citation type="journal article" date="2014" name="Front. Microbiol.">
        <title>High frequency of phylogenetically diverse reductive dehalogenase-homologous genes in deep subseafloor sedimentary metagenomes.</title>
        <authorList>
            <person name="Kawai M."/>
            <person name="Futagami T."/>
            <person name="Toyoda A."/>
            <person name="Takaki Y."/>
            <person name="Nishi S."/>
            <person name="Hori S."/>
            <person name="Arai W."/>
            <person name="Tsubouchi T."/>
            <person name="Morono Y."/>
            <person name="Uchiyama I."/>
            <person name="Ito T."/>
            <person name="Fujiyama A."/>
            <person name="Inagaki F."/>
            <person name="Takami H."/>
        </authorList>
    </citation>
    <scope>NUCLEOTIDE SEQUENCE</scope>
    <source>
        <strain evidence="1">Expedition CK06-06</strain>
    </source>
</reference>
<feature type="non-terminal residue" evidence="1">
    <location>
        <position position="1"/>
    </location>
</feature>
<evidence type="ECO:0008006" key="2">
    <source>
        <dbReference type="Google" id="ProtNLM"/>
    </source>
</evidence>
<dbReference type="Gene3D" id="1.25.40.10">
    <property type="entry name" value="Tetratricopeptide repeat domain"/>
    <property type="match status" value="1"/>
</dbReference>
<organism evidence="1">
    <name type="scientific">marine sediment metagenome</name>
    <dbReference type="NCBI Taxonomy" id="412755"/>
    <lineage>
        <taxon>unclassified sequences</taxon>
        <taxon>metagenomes</taxon>
        <taxon>ecological metagenomes</taxon>
    </lineage>
</organism>
<proteinExistence type="predicted"/>
<dbReference type="InterPro" id="IPR011990">
    <property type="entry name" value="TPR-like_helical_dom_sf"/>
</dbReference>
<sequence length="496" mass="57602">HSYYYRRAISHDEAGAIESFNGYYGSNKFDFSIKKDYLITVLECNNSDFLKYLPKKSAAAKQLERLTAPRLFLISSANDESPKSYELRVLRQSKEGGTSYSLIYLGRNNKKNVIPINNMELIKKLTDIKSENFNDKQYKAQVAKIICGNLFELIPNAKHFIIAGEGLFNLYKYYFSLKETSKAINMLEKSAHLNYQEAVLEYGRHFNRNGTYDEAIKWCNKVTSEQHKARAKNELILIRDRMLTKWVYRSNRYESDEVHQAALMSQLHTFESKVSDDMAKSPLQVLAILENTEEEKRDYFATELSEDSEDDREAAYRKCYPEVQQNSARYSLKITNAIHLSKAKNILDSIIASHYCKKDGESAFHVNYKIRMSSTKDDDLKLLELLNNLKQEGDIKKHIHLFEDKFVIAQFRGITHLTTKWNQEQRRWHRNSSQIGQPIFSSAVHELADVPFQNKYSEEQIKSLMQHAPIINRSSLLRSRHFSLSPNAINPRANIC</sequence>
<evidence type="ECO:0000313" key="1">
    <source>
        <dbReference type="EMBL" id="GAG65682.1"/>
    </source>
</evidence>
<accession>X1A690</accession>
<name>X1A690_9ZZZZ</name>
<protein>
    <recommendedName>
        <fullName evidence="2">Tetratricopeptide repeat protein</fullName>
    </recommendedName>
</protein>
<dbReference type="EMBL" id="BART01006555">
    <property type="protein sequence ID" value="GAG65682.1"/>
    <property type="molecule type" value="Genomic_DNA"/>
</dbReference>
<dbReference type="AlphaFoldDB" id="X1A690"/>